<dbReference type="PANTHER" id="PTHR37981">
    <property type="entry name" value="LIPASE 2"/>
    <property type="match status" value="1"/>
</dbReference>
<dbReference type="Pfam" id="PF08881">
    <property type="entry name" value="CVNH"/>
    <property type="match status" value="1"/>
</dbReference>
<keyword evidence="4" id="KW-1185">Reference proteome</keyword>
<dbReference type="EMBL" id="ML975270">
    <property type="protein sequence ID" value="KAF1836712.1"/>
    <property type="molecule type" value="Genomic_DNA"/>
</dbReference>
<dbReference type="SUPFAM" id="SSF52266">
    <property type="entry name" value="SGNH hydrolase"/>
    <property type="match status" value="1"/>
</dbReference>
<dbReference type="Gene3D" id="3.40.50.1110">
    <property type="entry name" value="SGNH hydrolase"/>
    <property type="match status" value="1"/>
</dbReference>
<dbReference type="InterPro" id="IPR011058">
    <property type="entry name" value="Cyanovirin-N"/>
</dbReference>
<evidence type="ECO:0000259" key="2">
    <source>
        <dbReference type="Pfam" id="PF08881"/>
    </source>
</evidence>
<dbReference type="PANTHER" id="PTHR37981:SF1">
    <property type="entry name" value="SGNH HYDROLASE-TYPE ESTERASE DOMAIN-CONTAINING PROTEIN"/>
    <property type="match status" value="1"/>
</dbReference>
<evidence type="ECO:0000313" key="4">
    <source>
        <dbReference type="Proteomes" id="UP000800040"/>
    </source>
</evidence>
<dbReference type="GO" id="GO:0016788">
    <property type="term" value="F:hydrolase activity, acting on ester bonds"/>
    <property type="evidence" value="ECO:0007669"/>
    <property type="project" value="InterPro"/>
</dbReference>
<reference evidence="3" key="1">
    <citation type="submission" date="2020-01" db="EMBL/GenBank/DDBJ databases">
        <authorList>
            <consortium name="DOE Joint Genome Institute"/>
            <person name="Haridas S."/>
            <person name="Albert R."/>
            <person name="Binder M."/>
            <person name="Bloem J."/>
            <person name="Labutti K."/>
            <person name="Salamov A."/>
            <person name="Andreopoulos B."/>
            <person name="Baker S.E."/>
            <person name="Barry K."/>
            <person name="Bills G."/>
            <person name="Bluhm B.H."/>
            <person name="Cannon C."/>
            <person name="Castanera R."/>
            <person name="Culley D.E."/>
            <person name="Daum C."/>
            <person name="Ezra D."/>
            <person name="Gonzalez J.B."/>
            <person name="Henrissat B."/>
            <person name="Kuo A."/>
            <person name="Liang C."/>
            <person name="Lipzen A."/>
            <person name="Lutzoni F."/>
            <person name="Magnuson J."/>
            <person name="Mondo S."/>
            <person name="Nolan M."/>
            <person name="Ohm R."/>
            <person name="Pangilinan J."/>
            <person name="Park H.-J."/>
            <person name="Ramirez L."/>
            <person name="Alfaro M."/>
            <person name="Sun H."/>
            <person name="Tritt A."/>
            <person name="Yoshinaga Y."/>
            <person name="Zwiers L.-H."/>
            <person name="Turgeon B.G."/>
            <person name="Goodwin S.B."/>
            <person name="Spatafora J.W."/>
            <person name="Crous P.W."/>
            <person name="Grigoriev I.V."/>
        </authorList>
    </citation>
    <scope>NUCLEOTIDE SEQUENCE</scope>
    <source>
        <strain evidence="3">P77</strain>
    </source>
</reference>
<proteinExistence type="predicted"/>
<dbReference type="OrthoDB" id="21678at2759"/>
<feature type="domain" description="Cyanovirin-N" evidence="2">
    <location>
        <begin position="448"/>
        <end position="539"/>
    </location>
</feature>
<feature type="signal peptide" evidence="1">
    <location>
        <begin position="1"/>
        <end position="17"/>
    </location>
</feature>
<dbReference type="InterPro" id="IPR036673">
    <property type="entry name" value="Cyanovirin-N_sf"/>
</dbReference>
<organism evidence="3 4">
    <name type="scientific">Decorospora gaudefroyi</name>
    <dbReference type="NCBI Taxonomy" id="184978"/>
    <lineage>
        <taxon>Eukaryota</taxon>
        <taxon>Fungi</taxon>
        <taxon>Dikarya</taxon>
        <taxon>Ascomycota</taxon>
        <taxon>Pezizomycotina</taxon>
        <taxon>Dothideomycetes</taxon>
        <taxon>Pleosporomycetidae</taxon>
        <taxon>Pleosporales</taxon>
        <taxon>Pleosporineae</taxon>
        <taxon>Pleosporaceae</taxon>
        <taxon>Decorospora</taxon>
    </lineage>
</organism>
<accession>A0A6A5KLP2</accession>
<evidence type="ECO:0000313" key="3">
    <source>
        <dbReference type="EMBL" id="KAF1836712.1"/>
    </source>
</evidence>
<name>A0A6A5KLP2_9PLEO</name>
<protein>
    <recommendedName>
        <fullName evidence="2">Cyanovirin-N domain-containing protein</fullName>
    </recommendedName>
</protein>
<keyword evidence="1" id="KW-0732">Signal</keyword>
<dbReference type="InterPro" id="IPR037460">
    <property type="entry name" value="SEST-like"/>
</dbReference>
<sequence>MLSEAFYLVGLLVAVRAQDVQFPNDIGAAAKSISAKLSSPTFTPYSRPSQKIREFIAAGDSYTAGPGCNGNDEIFAGDAVRGKRSYPMQMSTDADNWGFINGDDRLPRFSFPAHTSDTTVKLVVEQLKQGDFSDRNTALPRGQPFGKPQVAVVTIGGNDAKLSTILNDCIYRGWNPGNCDETLASLQRDIDNGSLREKINYALYEVAHAGRQAGGADPRESFQVYVLGYITFFNEEERACDEFSWAWWPWMTTPKLTRELRKKLNDKTRQVNDVVKKAVKDLESMGVIFVDGLEEAYNNHRYCEARHTTYPMTDYQTWFWSPWNAFNTPSEGEGDPNHGSADDLKKNAPAQQLLDFVFPGQAHDAAQVSKDSPPWEWDGADKYPTFEDLLAAVQQAADGDVDANVVPLPTLRTFHPKGTAFGEHSTYLFGAMSDNRDSVASSGNLGNYTKRCKDWDIKDDYLLVGTCTDKDGKEVRTQHDMNLCLRYNNGALINTKNGQFQKDCTSCFFNDGFSTLWCVCENDNDPFAKSAAIKLEDFLGVLDNGYVICSGHISAPISLRKSKGRRALGGR</sequence>
<dbReference type="Gene3D" id="2.30.60.10">
    <property type="entry name" value="Cyanovirin-N"/>
    <property type="match status" value="1"/>
</dbReference>
<dbReference type="GO" id="GO:0006629">
    <property type="term" value="P:lipid metabolic process"/>
    <property type="evidence" value="ECO:0007669"/>
    <property type="project" value="TreeGrafter"/>
</dbReference>
<feature type="chain" id="PRO_5025335326" description="Cyanovirin-N domain-containing protein" evidence="1">
    <location>
        <begin position="18"/>
        <end position="571"/>
    </location>
</feature>
<dbReference type="Proteomes" id="UP000800040">
    <property type="component" value="Unassembled WGS sequence"/>
</dbReference>
<evidence type="ECO:0000256" key="1">
    <source>
        <dbReference type="SAM" id="SignalP"/>
    </source>
</evidence>
<dbReference type="AlphaFoldDB" id="A0A6A5KLP2"/>
<dbReference type="SUPFAM" id="SSF51322">
    <property type="entry name" value="Cyanovirin-N"/>
    <property type="match status" value="1"/>
</dbReference>
<dbReference type="InterPro" id="IPR036514">
    <property type="entry name" value="SGNH_hydro_sf"/>
</dbReference>
<gene>
    <name evidence="3" type="ORF">BDW02DRAFT_628580</name>
</gene>